<dbReference type="InterPro" id="IPR035992">
    <property type="entry name" value="Ricin_B-like_lectins"/>
</dbReference>
<gene>
    <name evidence="3" type="ORF">ATK36_5966</name>
</gene>
<dbReference type="GO" id="GO:0046373">
    <property type="term" value="P:L-arabinose metabolic process"/>
    <property type="evidence" value="ECO:0007669"/>
    <property type="project" value="InterPro"/>
</dbReference>
<dbReference type="SMART" id="SM00458">
    <property type="entry name" value="RICIN"/>
    <property type="match status" value="1"/>
</dbReference>
<dbReference type="SUPFAM" id="SSF110221">
    <property type="entry name" value="AbfB domain"/>
    <property type="match status" value="1"/>
</dbReference>
<dbReference type="AlphaFoldDB" id="A0A2A9FJU0"/>
<sequence>MTRSDLLSVPYSPPRWHLARLGAVVLVAGIAAAAAPIAAEAAPHHRGASAESPAAPVSPSAPRPAHRNPDTRLAVGGDLTPAPAKAPTPAGQSSEVEKGSAAALLGIVAGPELLILSDRDFVSAMYRAADDLDKPHPLEPEHQTVRDRAIDAITSGDDAATTYVKTGMAAANAADQKIVTDRREAQRKERQAKARAAALISVAVTDSDLNKTVYDFIVLLDLKADDHHDIAVKTAARAALKGSAEDQWRFLTDGIIAEHAKDTKRLTDEDTTRDEAQKAEAKARQARVTAAYYALQLSITVDDDLAKLPDQNFLREVLKRAAKDTEVYTAAYEAFLSTNPADWKAYVDTGAQAAWQHDTDKELKRQDDANITAITEIRTRAAKSLVHPDLVAAADAALAGKPLDRVRFVATGQHEHQNQTIHTYFSDDSDSYVTDSAGSATLVKWTPGSHPEMTWKIVAGLTDPSCVSFESTTRPNSYLHWRRAGDPRAFADVTPTDDSTAFRHEATWCVRLWNNGPGVTINPVDEPSAYLYLPGTSSPAQWAFDAPQAPSPFDRKYSADKQLQARLGKPAGDPVLTADVTGYRPYEKGRIYLTYAEGNAEVAAVYNGPMLDKLLTVFGNTLLQQTVHDQYDLNIGGTKGQAIKVLRRADNLTLQIAWSPQTGAHEVHGEIAKRWQGMRLELGYPTTDETAAPAGGAVYNRFTRGSIYYTSATGTRTVTGEIHKKYAALNYESGPLGNPVTEATPFGSNGGLVQRFDGGSIYYTPADGAMAIYGAIGAKYAELGNETGFLGRPVADTTTTADGKGEFITLSNGASIYWSPATGAHAVYGDIRLTWLSLGAEKSFLGFPTGDEQPVLKGRRSTFSGGRIDYSSESTLTIAYSLVNLTAKAVEFKGVQSGRCIQIAGAGNDAKVDFAGAELWDCFTTAPKQIWDVVDLGSSKYVFKNRNSGKCLDLYDASADNGANIAQYTCHNGAAQQWEITTTPGNSVALRNVASGKVIEAAGNHTGNATLVQQWMDLAHPNQQWTIIPV</sequence>
<proteinExistence type="predicted"/>
<dbReference type="Pfam" id="PF05270">
    <property type="entry name" value="AbfB"/>
    <property type="match status" value="1"/>
</dbReference>
<evidence type="ECO:0000313" key="4">
    <source>
        <dbReference type="Proteomes" id="UP000243542"/>
    </source>
</evidence>
<dbReference type="Proteomes" id="UP000243542">
    <property type="component" value="Unassembled WGS sequence"/>
</dbReference>
<feature type="domain" description="Ricin B lectin" evidence="2">
    <location>
        <begin position="888"/>
        <end position="1028"/>
    </location>
</feature>
<dbReference type="EMBL" id="PDJK01000002">
    <property type="protein sequence ID" value="PFG50719.1"/>
    <property type="molecule type" value="Genomic_DNA"/>
</dbReference>
<comment type="caution">
    <text evidence="3">The sequence shown here is derived from an EMBL/GenBank/DDBJ whole genome shotgun (WGS) entry which is preliminary data.</text>
</comment>
<dbReference type="Pfam" id="PF00652">
    <property type="entry name" value="Ricin_B_lectin"/>
    <property type="match status" value="1"/>
</dbReference>
<feature type="compositionally biased region" description="Low complexity" evidence="1">
    <location>
        <begin position="49"/>
        <end position="60"/>
    </location>
</feature>
<dbReference type="InterPro" id="IPR036195">
    <property type="entry name" value="AbfB_ABD_sf"/>
</dbReference>
<dbReference type="CDD" id="cd00161">
    <property type="entry name" value="beta-trefoil_Ricin-like"/>
    <property type="match status" value="1"/>
</dbReference>
<dbReference type="PROSITE" id="PS50231">
    <property type="entry name" value="RICIN_B_LECTIN"/>
    <property type="match status" value="1"/>
</dbReference>
<feature type="compositionally biased region" description="Low complexity" evidence="1">
    <location>
        <begin position="80"/>
        <end position="90"/>
    </location>
</feature>
<feature type="region of interest" description="Disordered" evidence="1">
    <location>
        <begin position="44"/>
        <end position="97"/>
    </location>
</feature>
<name>A0A2A9FJU0_9PSEU</name>
<dbReference type="GO" id="GO:0046556">
    <property type="term" value="F:alpha-L-arabinofuranosidase activity"/>
    <property type="evidence" value="ECO:0007669"/>
    <property type="project" value="InterPro"/>
</dbReference>
<keyword evidence="4" id="KW-1185">Reference proteome</keyword>
<dbReference type="Gene3D" id="2.80.10.50">
    <property type="match status" value="2"/>
</dbReference>
<organism evidence="3 4">
    <name type="scientific">Amycolatopsis sulphurea</name>
    <dbReference type="NCBI Taxonomy" id="76022"/>
    <lineage>
        <taxon>Bacteria</taxon>
        <taxon>Bacillati</taxon>
        <taxon>Actinomycetota</taxon>
        <taxon>Actinomycetes</taxon>
        <taxon>Pseudonocardiales</taxon>
        <taxon>Pseudonocardiaceae</taxon>
        <taxon>Amycolatopsis</taxon>
    </lineage>
</organism>
<evidence type="ECO:0000313" key="3">
    <source>
        <dbReference type="EMBL" id="PFG50719.1"/>
    </source>
</evidence>
<evidence type="ECO:0000256" key="1">
    <source>
        <dbReference type="SAM" id="MobiDB-lite"/>
    </source>
</evidence>
<dbReference type="InterPro" id="IPR007934">
    <property type="entry name" value="AbfB_ABD"/>
</dbReference>
<dbReference type="SUPFAM" id="SSF50370">
    <property type="entry name" value="Ricin B-like lectins"/>
    <property type="match status" value="1"/>
</dbReference>
<protein>
    <submittedName>
        <fullName evidence="3">LGFP repeat-containing protein</fullName>
    </submittedName>
</protein>
<dbReference type="InterPro" id="IPR000772">
    <property type="entry name" value="Ricin_B_lectin"/>
</dbReference>
<reference evidence="3 4" key="1">
    <citation type="submission" date="2017-10" db="EMBL/GenBank/DDBJ databases">
        <title>Sequencing the genomes of 1000 actinobacteria strains.</title>
        <authorList>
            <person name="Klenk H.-P."/>
        </authorList>
    </citation>
    <scope>NUCLEOTIDE SEQUENCE [LARGE SCALE GENOMIC DNA]</scope>
    <source>
        <strain evidence="3 4">DSM 46092</strain>
    </source>
</reference>
<dbReference type="InterPro" id="IPR013207">
    <property type="entry name" value="LGFP"/>
</dbReference>
<dbReference type="Pfam" id="PF08310">
    <property type="entry name" value="LGFP"/>
    <property type="match status" value="4"/>
</dbReference>
<accession>A0A2A9FJU0</accession>
<evidence type="ECO:0000259" key="2">
    <source>
        <dbReference type="SMART" id="SM00458"/>
    </source>
</evidence>